<name>A0A2J6WE69_9BACT</name>
<feature type="transmembrane region" description="Helical" evidence="7">
    <location>
        <begin position="32"/>
        <end position="53"/>
    </location>
</feature>
<keyword evidence="4 7" id="KW-1133">Transmembrane helix</keyword>
<evidence type="ECO:0000256" key="7">
    <source>
        <dbReference type="SAM" id="Phobius"/>
    </source>
</evidence>
<feature type="transmembrane region" description="Helical" evidence="7">
    <location>
        <begin position="191"/>
        <end position="217"/>
    </location>
</feature>
<evidence type="ECO:0000256" key="3">
    <source>
        <dbReference type="ARBA" id="ARBA00022692"/>
    </source>
</evidence>
<dbReference type="GO" id="GO:0015499">
    <property type="term" value="F:formate transmembrane transporter activity"/>
    <property type="evidence" value="ECO:0007669"/>
    <property type="project" value="TreeGrafter"/>
</dbReference>
<accession>A0A2J6WE69</accession>
<feature type="transmembrane region" description="Helical" evidence="7">
    <location>
        <begin position="73"/>
        <end position="97"/>
    </location>
</feature>
<sequence length="278" mass="30186">MNDVNFFPPKDVAAKMCETGVGKCRLPLLKMFLLAILAGVYIAFGAQLFLLVGSDSTLGFGFTRFLSASVFTVGLMMVVIGGAELFTGNNLVLIAALDKKVSWVELLKNWVVVYIGNFVGSILIAAFLLWGGTWSLNNTLVGSNALKVALSKTSLTFAQAFFRGILCNWLVCMAVWMAMASKDVIGKLFAIYFPIMAFVASGFEHSVANMFFIPYGIFLKGNPKVLEAAGKTIADVANLNWGTLFTVNLIPVTLGNLVGGAFFVGFIYWVVYLMNTKK</sequence>
<dbReference type="PANTHER" id="PTHR30520">
    <property type="entry name" value="FORMATE TRANSPORTER-RELATED"/>
    <property type="match status" value="1"/>
</dbReference>
<gene>
    <name evidence="8" type="ORF">C0189_03625</name>
</gene>
<comment type="caution">
    <text evidence="8">The sequence shown here is derived from an EMBL/GenBank/DDBJ whole genome shotgun (WGS) entry which is preliminary data.</text>
</comment>
<dbReference type="InterPro" id="IPR024002">
    <property type="entry name" value="For/NO2_transpt_CS"/>
</dbReference>
<dbReference type="InterPro" id="IPR023271">
    <property type="entry name" value="Aquaporin-like"/>
</dbReference>
<dbReference type="PROSITE" id="PS01005">
    <property type="entry name" value="FORMATE_NITRITE_TP_1"/>
    <property type="match status" value="1"/>
</dbReference>
<evidence type="ECO:0000256" key="5">
    <source>
        <dbReference type="ARBA" id="ARBA00023136"/>
    </source>
</evidence>
<feature type="transmembrane region" description="Helical" evidence="7">
    <location>
        <begin position="249"/>
        <end position="274"/>
    </location>
</feature>
<keyword evidence="3 7" id="KW-0812">Transmembrane</keyword>
<dbReference type="AlphaFoldDB" id="A0A2J6WE69"/>
<dbReference type="GO" id="GO:0005886">
    <property type="term" value="C:plasma membrane"/>
    <property type="evidence" value="ECO:0007669"/>
    <property type="project" value="TreeGrafter"/>
</dbReference>
<comment type="similarity">
    <text evidence="6">Belongs to the FNT transporter (TC 1.A.16) family.</text>
</comment>
<organism evidence="8 9">
    <name type="scientific">Caldisericum exile</name>
    <dbReference type="NCBI Taxonomy" id="693075"/>
    <lineage>
        <taxon>Bacteria</taxon>
        <taxon>Pseudomonadati</taxon>
        <taxon>Caldisericota/Cryosericota group</taxon>
        <taxon>Caldisericota</taxon>
        <taxon>Caldisericia</taxon>
        <taxon>Caldisericales</taxon>
        <taxon>Caldisericaceae</taxon>
        <taxon>Caldisericum</taxon>
    </lineage>
</organism>
<dbReference type="RefSeq" id="WP_424586597.1">
    <property type="nucleotide sequence ID" value="NZ_JBNATC010000003.1"/>
</dbReference>
<evidence type="ECO:0000313" key="8">
    <source>
        <dbReference type="EMBL" id="PMP67231.1"/>
    </source>
</evidence>
<evidence type="ECO:0000256" key="2">
    <source>
        <dbReference type="ARBA" id="ARBA00022448"/>
    </source>
</evidence>
<evidence type="ECO:0000256" key="6">
    <source>
        <dbReference type="ARBA" id="ARBA00049660"/>
    </source>
</evidence>
<dbReference type="EMBL" id="PNIL01000054">
    <property type="protein sequence ID" value="PMP67231.1"/>
    <property type="molecule type" value="Genomic_DNA"/>
</dbReference>
<dbReference type="PANTHER" id="PTHR30520:SF6">
    <property type="entry name" value="FORMATE_NITRATE FAMILY TRANSPORTER (EUROFUNG)"/>
    <property type="match status" value="1"/>
</dbReference>
<dbReference type="InterPro" id="IPR000292">
    <property type="entry name" value="For/NO2_transpt"/>
</dbReference>
<keyword evidence="2" id="KW-0813">Transport</keyword>
<keyword evidence="5 7" id="KW-0472">Membrane</keyword>
<dbReference type="NCBIfam" id="TIGR00790">
    <property type="entry name" value="fnt"/>
    <property type="match status" value="1"/>
</dbReference>
<evidence type="ECO:0000313" key="9">
    <source>
        <dbReference type="Proteomes" id="UP000237040"/>
    </source>
</evidence>
<dbReference type="Proteomes" id="UP000237040">
    <property type="component" value="Unassembled WGS sequence"/>
</dbReference>
<evidence type="ECO:0000256" key="4">
    <source>
        <dbReference type="ARBA" id="ARBA00022989"/>
    </source>
</evidence>
<comment type="subcellular location">
    <subcellularLocation>
        <location evidence="1">Membrane</location>
        <topology evidence="1">Multi-pass membrane protein</topology>
    </subcellularLocation>
</comment>
<dbReference type="Pfam" id="PF01226">
    <property type="entry name" value="Form_Nir_trans"/>
    <property type="match status" value="1"/>
</dbReference>
<protein>
    <submittedName>
        <fullName evidence="8">FdhC protein</fullName>
    </submittedName>
</protein>
<dbReference type="FunFam" id="1.20.1080.10:FF:000011">
    <property type="entry name" value="Formate family transporter"/>
    <property type="match status" value="1"/>
</dbReference>
<proteinExistence type="inferred from homology"/>
<feature type="transmembrane region" description="Helical" evidence="7">
    <location>
        <begin position="160"/>
        <end position="179"/>
    </location>
</feature>
<reference evidence="8 9" key="1">
    <citation type="submission" date="2018-01" db="EMBL/GenBank/DDBJ databases">
        <title>Metagenomic assembled genomes from two thermal pools in the Uzon Caldera, Kamchatka, Russia.</title>
        <authorList>
            <person name="Wilkins L."/>
            <person name="Ettinger C."/>
        </authorList>
    </citation>
    <scope>NUCLEOTIDE SEQUENCE [LARGE SCALE GENOMIC DNA]</scope>
    <source>
        <strain evidence="8">ZAV-07</strain>
    </source>
</reference>
<feature type="transmembrane region" description="Helical" evidence="7">
    <location>
        <begin position="109"/>
        <end position="130"/>
    </location>
</feature>
<dbReference type="Gene3D" id="1.20.1080.10">
    <property type="entry name" value="Glycerol uptake facilitator protein"/>
    <property type="match status" value="1"/>
</dbReference>
<evidence type="ECO:0000256" key="1">
    <source>
        <dbReference type="ARBA" id="ARBA00004141"/>
    </source>
</evidence>